<dbReference type="HAMAP" id="MF_00087">
    <property type="entry name" value="Glu_tRNA_reductase"/>
    <property type="match status" value="1"/>
</dbReference>
<gene>
    <name evidence="8" type="primary">hemA</name>
    <name evidence="16" type="ORF">CQA57_05270</name>
</gene>
<feature type="binding site" evidence="8 10">
    <location>
        <position position="114"/>
    </location>
    <ligand>
        <name>substrate</name>
    </ligand>
</feature>
<evidence type="ECO:0000256" key="5">
    <source>
        <dbReference type="ARBA" id="ARBA00023002"/>
    </source>
</evidence>
<evidence type="ECO:0000256" key="7">
    <source>
        <dbReference type="ARBA" id="ARBA00047464"/>
    </source>
</evidence>
<dbReference type="InterPro" id="IPR036343">
    <property type="entry name" value="GluRdtase_N_sf"/>
</dbReference>
<evidence type="ECO:0000256" key="4">
    <source>
        <dbReference type="ARBA" id="ARBA00022857"/>
    </source>
</evidence>
<comment type="domain">
    <text evidence="8">Possesses an unusual extended V-shaped dimeric structure with each monomer consisting of three distinct domains arranged along a curved 'spinal' alpha-helix. The N-terminal catalytic domain specifically recognizes the glutamate moiety of the substrate. The second domain is the NADPH-binding domain, and the third C-terminal domain is responsible for dimerization.</text>
</comment>
<comment type="function">
    <text evidence="8">Catalyzes the NADPH-dependent reduction of glutamyl-tRNA(Glu) to glutamate 1-semialdehyde (GSA).</text>
</comment>
<evidence type="ECO:0000259" key="14">
    <source>
        <dbReference type="Pfam" id="PF01488"/>
    </source>
</evidence>
<dbReference type="GO" id="GO:0050661">
    <property type="term" value="F:NADP binding"/>
    <property type="evidence" value="ECO:0007669"/>
    <property type="project" value="InterPro"/>
</dbReference>
<dbReference type="GO" id="GO:0008883">
    <property type="term" value="F:glutamyl-tRNA reductase activity"/>
    <property type="evidence" value="ECO:0007669"/>
    <property type="project" value="UniProtKB-UniRule"/>
</dbReference>
<evidence type="ECO:0000256" key="6">
    <source>
        <dbReference type="ARBA" id="ARBA00023244"/>
    </source>
</evidence>
<dbReference type="PROSITE" id="PS00747">
    <property type="entry name" value="GLUTR"/>
    <property type="match status" value="1"/>
</dbReference>
<evidence type="ECO:0000256" key="8">
    <source>
        <dbReference type="HAMAP-Rule" id="MF_00087"/>
    </source>
</evidence>
<dbReference type="PIRSF" id="PIRSF000445">
    <property type="entry name" value="4pyrrol_synth_GluRdtase"/>
    <property type="match status" value="1"/>
</dbReference>
<evidence type="ECO:0000313" key="17">
    <source>
        <dbReference type="Proteomes" id="UP000256695"/>
    </source>
</evidence>
<dbReference type="InterPro" id="IPR036453">
    <property type="entry name" value="GluRdtase_dimer_dom_sf"/>
</dbReference>
<dbReference type="Pfam" id="PF00745">
    <property type="entry name" value="GlutR_dimer"/>
    <property type="match status" value="1"/>
</dbReference>
<feature type="domain" description="Glutamyl-tRNA reductase N-terminal" evidence="15">
    <location>
        <begin position="11"/>
        <end position="161"/>
    </location>
</feature>
<dbReference type="Proteomes" id="UP000256695">
    <property type="component" value="Unassembled WGS sequence"/>
</dbReference>
<dbReference type="SUPFAM" id="SSF69075">
    <property type="entry name" value="Glutamyl tRNA-reductase dimerization domain"/>
    <property type="match status" value="1"/>
</dbReference>
<keyword evidence="5 8" id="KW-0560">Oxidoreductase</keyword>
<feature type="domain" description="Tetrapyrrole biosynthesis glutamyl-tRNA reductase dimerisation" evidence="13">
    <location>
        <begin position="324"/>
        <end position="421"/>
    </location>
</feature>
<comment type="caution">
    <text evidence="16">The sequence shown here is derived from an EMBL/GenBank/DDBJ whole genome shotgun (WGS) entry which is preliminary data.</text>
</comment>
<dbReference type="GO" id="GO:0019353">
    <property type="term" value="P:protoporphyrinogen IX biosynthetic process from glutamate"/>
    <property type="evidence" value="ECO:0007669"/>
    <property type="project" value="TreeGrafter"/>
</dbReference>
<evidence type="ECO:0000256" key="3">
    <source>
        <dbReference type="ARBA" id="ARBA00012970"/>
    </source>
</evidence>
<organism evidence="16 17">
    <name type="scientific">Helicobacter anseris</name>
    <dbReference type="NCBI Taxonomy" id="375926"/>
    <lineage>
        <taxon>Bacteria</taxon>
        <taxon>Pseudomonadati</taxon>
        <taxon>Campylobacterota</taxon>
        <taxon>Epsilonproteobacteria</taxon>
        <taxon>Campylobacterales</taxon>
        <taxon>Helicobacteraceae</taxon>
        <taxon>Helicobacter</taxon>
    </lineage>
</organism>
<feature type="binding site" evidence="8 10">
    <location>
        <begin position="119"/>
        <end position="121"/>
    </location>
    <ligand>
        <name>substrate</name>
    </ligand>
</feature>
<dbReference type="InterPro" id="IPR015895">
    <property type="entry name" value="4pyrrol_synth_GluRdtase_N"/>
</dbReference>
<accession>A0A3D8J797</accession>
<feature type="binding site" evidence="8 10">
    <location>
        <begin position="54"/>
        <end position="57"/>
    </location>
    <ligand>
        <name>substrate</name>
    </ligand>
</feature>
<evidence type="ECO:0000256" key="10">
    <source>
        <dbReference type="PIRSR" id="PIRSR000445-2"/>
    </source>
</evidence>
<feature type="active site" description="Nucleophile" evidence="8 9">
    <location>
        <position position="55"/>
    </location>
</feature>
<evidence type="ECO:0000256" key="11">
    <source>
        <dbReference type="PIRSR" id="PIRSR000445-3"/>
    </source>
</evidence>
<proteinExistence type="inferred from homology"/>
<dbReference type="InterPro" id="IPR036291">
    <property type="entry name" value="NAD(P)-bd_dom_sf"/>
</dbReference>
<dbReference type="InterPro" id="IPR018214">
    <property type="entry name" value="GluRdtase_CS"/>
</dbReference>
<evidence type="ECO:0000259" key="15">
    <source>
        <dbReference type="Pfam" id="PF05201"/>
    </source>
</evidence>
<evidence type="ECO:0000259" key="13">
    <source>
        <dbReference type="Pfam" id="PF00745"/>
    </source>
</evidence>
<dbReference type="SUPFAM" id="SSF69742">
    <property type="entry name" value="Glutamyl tRNA-reductase catalytic, N-terminal domain"/>
    <property type="match status" value="1"/>
</dbReference>
<feature type="domain" description="Quinate/shikimate 5-dehydrogenase/glutamyl-tRNA reductase" evidence="14">
    <location>
        <begin position="188"/>
        <end position="310"/>
    </location>
</feature>
<dbReference type="EMBL" id="NXLX01000011">
    <property type="protein sequence ID" value="RDU73298.1"/>
    <property type="molecule type" value="Genomic_DNA"/>
</dbReference>
<feature type="binding site" evidence="8 11">
    <location>
        <begin position="195"/>
        <end position="200"/>
    </location>
    <ligand>
        <name>NADP(+)</name>
        <dbReference type="ChEBI" id="CHEBI:58349"/>
    </ligand>
</feature>
<evidence type="ECO:0000256" key="12">
    <source>
        <dbReference type="RuleBase" id="RU000584"/>
    </source>
</evidence>
<feature type="binding site" evidence="8 10">
    <location>
        <position position="125"/>
    </location>
    <ligand>
        <name>substrate</name>
    </ligand>
</feature>
<dbReference type="UniPathway" id="UPA00251">
    <property type="reaction ID" value="UER00316"/>
</dbReference>
<dbReference type="EC" id="1.2.1.70" evidence="3 8"/>
<keyword evidence="17" id="KW-1185">Reference proteome</keyword>
<comment type="caution">
    <text evidence="8">Lacks conserved residue(s) required for the propagation of feature annotation.</text>
</comment>
<dbReference type="Pfam" id="PF05201">
    <property type="entry name" value="GlutR_N"/>
    <property type="match status" value="1"/>
</dbReference>
<evidence type="ECO:0000313" key="16">
    <source>
        <dbReference type="EMBL" id="RDU73298.1"/>
    </source>
</evidence>
<dbReference type="OrthoDB" id="110209at2"/>
<name>A0A3D8J797_9HELI</name>
<dbReference type="RefSeq" id="WP_115579188.1">
    <property type="nucleotide sequence ID" value="NZ_NXLX01000011.1"/>
</dbReference>
<sequence>MEKKLQYFALSFSHKKTPIELRERLAFADNAEIYLFLQQIKQLESIEEVILLSTCNRVELYCYAHTFEETKNFILKNLSQTKKIDLALLNQSVEIHEHIEAIHYIFCVASSLESVVVGETQIAGQLKDAYKTCFDAGFCSKAFTRLIHFAFRCAAKVRNHTQISGNATSVASVAIHQAKSLQKQYGFDKKALVIGMGEMGILSAKYLLDDDYDVMICNRNQQRIQDFISQCDIKQKQKISICEFEHLQEKINVYPLLFSATGASEPIILKNMIKSVDFKRFWFDLAIPRDIEHFEDEKIELFVVDDLKQVAQENLNLRKESLHKAYEIVGIATMEFSQWLQTLDVEPLIKKIREMAKEASLREINRAVKKGYIPKEYQHNVEKVIHQAFNVFLHKPTQNLRDQVNKQEIDIIIESIKNFFSIDEDSLLINTYKCEYDTSKSE</sequence>
<comment type="similarity">
    <text evidence="2 8 12">Belongs to the glutamyl-tRNA reductase family.</text>
</comment>
<dbReference type="AlphaFoldDB" id="A0A3D8J797"/>
<comment type="miscellaneous">
    <text evidence="8">During catalysis, the active site Cys acts as a nucleophile attacking the alpha-carbonyl group of tRNA-bound glutamate with the formation of a thioester intermediate between enzyme and glutamate, and the concomitant release of tRNA(Glu). The thioester intermediate is finally reduced by direct hydride transfer from NADPH, to form the product GSA.</text>
</comment>
<dbReference type="InterPro" id="IPR015896">
    <property type="entry name" value="4pyrrol_synth_GluRdtase_dimer"/>
</dbReference>
<dbReference type="CDD" id="cd05213">
    <property type="entry name" value="NAD_bind_Glutamyl_tRNA_reduct"/>
    <property type="match status" value="1"/>
</dbReference>
<dbReference type="NCBIfam" id="TIGR01035">
    <property type="entry name" value="hemA"/>
    <property type="match status" value="1"/>
</dbReference>
<keyword evidence="4 8" id="KW-0521">NADP</keyword>
<dbReference type="PANTHER" id="PTHR43013:SF1">
    <property type="entry name" value="GLUTAMYL-TRNA REDUCTASE"/>
    <property type="match status" value="1"/>
</dbReference>
<comment type="catalytic activity">
    <reaction evidence="7 8 12">
        <text>(S)-4-amino-5-oxopentanoate + tRNA(Glu) + NADP(+) = L-glutamyl-tRNA(Glu) + NADPH + H(+)</text>
        <dbReference type="Rhea" id="RHEA:12344"/>
        <dbReference type="Rhea" id="RHEA-COMP:9663"/>
        <dbReference type="Rhea" id="RHEA-COMP:9680"/>
        <dbReference type="ChEBI" id="CHEBI:15378"/>
        <dbReference type="ChEBI" id="CHEBI:57501"/>
        <dbReference type="ChEBI" id="CHEBI:57783"/>
        <dbReference type="ChEBI" id="CHEBI:58349"/>
        <dbReference type="ChEBI" id="CHEBI:78442"/>
        <dbReference type="ChEBI" id="CHEBI:78520"/>
        <dbReference type="EC" id="1.2.1.70"/>
    </reaction>
</comment>
<dbReference type="Gene3D" id="3.30.460.30">
    <property type="entry name" value="Glutamyl-tRNA reductase, N-terminal domain"/>
    <property type="match status" value="1"/>
</dbReference>
<reference evidence="16 17" key="1">
    <citation type="submission" date="2018-04" db="EMBL/GenBank/DDBJ databases">
        <title>Novel Campyloabacter and Helicobacter Species and Strains.</title>
        <authorList>
            <person name="Mannion A.J."/>
            <person name="Shen Z."/>
            <person name="Fox J.G."/>
        </authorList>
    </citation>
    <scope>NUCLEOTIDE SEQUENCE [LARGE SCALE GENOMIC DNA]</scope>
    <source>
        <strain evidence="16 17">MIT 04-9362</strain>
    </source>
</reference>
<dbReference type="PANTHER" id="PTHR43013">
    <property type="entry name" value="GLUTAMYL-TRNA REDUCTASE"/>
    <property type="match status" value="1"/>
</dbReference>
<comment type="pathway">
    <text evidence="1 8 12">Porphyrin-containing compound metabolism; protoporphyrin-IX biosynthesis; 5-aminolevulinate from L-glutamyl-tRNA(Glu): step 1/2.</text>
</comment>
<dbReference type="Gene3D" id="3.40.50.720">
    <property type="entry name" value="NAD(P)-binding Rossmann-like Domain"/>
    <property type="match status" value="1"/>
</dbReference>
<dbReference type="InterPro" id="IPR006151">
    <property type="entry name" value="Shikm_DH/Glu-tRNA_Rdtase"/>
</dbReference>
<dbReference type="Pfam" id="PF01488">
    <property type="entry name" value="Shikimate_DH"/>
    <property type="match status" value="1"/>
</dbReference>
<comment type="subunit">
    <text evidence="8">Homodimer.</text>
</comment>
<protein>
    <recommendedName>
        <fullName evidence="3 8">Glutamyl-tRNA reductase</fullName>
        <shortName evidence="8">GluTR</shortName>
        <ecNumber evidence="3 8">1.2.1.70</ecNumber>
    </recommendedName>
</protein>
<dbReference type="FunFam" id="3.30.460.30:FF:000001">
    <property type="entry name" value="Glutamyl-tRNA reductase"/>
    <property type="match status" value="1"/>
</dbReference>
<dbReference type="InterPro" id="IPR000343">
    <property type="entry name" value="4pyrrol_synth_GluRdtase"/>
</dbReference>
<dbReference type="SUPFAM" id="SSF51735">
    <property type="entry name" value="NAD(P)-binding Rossmann-fold domains"/>
    <property type="match status" value="1"/>
</dbReference>
<evidence type="ECO:0000256" key="9">
    <source>
        <dbReference type="PIRSR" id="PIRSR000445-1"/>
    </source>
</evidence>
<evidence type="ECO:0000256" key="2">
    <source>
        <dbReference type="ARBA" id="ARBA00005916"/>
    </source>
</evidence>
<evidence type="ECO:0000256" key="1">
    <source>
        <dbReference type="ARBA" id="ARBA00005059"/>
    </source>
</evidence>
<keyword evidence="6 8" id="KW-0627">Porphyrin biosynthesis</keyword>